<gene>
    <name evidence="2" type="ORF">O4H49_19370</name>
</gene>
<evidence type="ECO:0000313" key="3">
    <source>
        <dbReference type="Proteomes" id="UP001069802"/>
    </source>
</evidence>
<reference evidence="2" key="1">
    <citation type="submission" date="2022-12" db="EMBL/GenBank/DDBJ databases">
        <title>Bacterial isolates from different developmental stages of Nematostella vectensis.</title>
        <authorList>
            <person name="Fraune S."/>
        </authorList>
    </citation>
    <scope>NUCLEOTIDE SEQUENCE</scope>
    <source>
        <strain evidence="2">G21630-S1</strain>
    </source>
</reference>
<keyword evidence="3" id="KW-1185">Reference proteome</keyword>
<dbReference type="Proteomes" id="UP001069802">
    <property type="component" value="Unassembled WGS sequence"/>
</dbReference>
<proteinExistence type="predicted"/>
<feature type="domain" description="Co-chaperone DjlA N-terminal" evidence="1">
    <location>
        <begin position="63"/>
        <end position="152"/>
    </location>
</feature>
<dbReference type="EMBL" id="JAPWGY010000013">
    <property type="protein sequence ID" value="MCZ4282952.1"/>
    <property type="molecule type" value="Genomic_DNA"/>
</dbReference>
<evidence type="ECO:0000259" key="1">
    <source>
        <dbReference type="Pfam" id="PF05099"/>
    </source>
</evidence>
<name>A0ABT4LP87_9PROT</name>
<comment type="caution">
    <text evidence="2">The sequence shown here is derived from an EMBL/GenBank/DDBJ whole genome shotgun (WGS) entry which is preliminary data.</text>
</comment>
<protein>
    <submittedName>
        <fullName evidence="2">TerB family tellurite resistance protein</fullName>
    </submittedName>
</protein>
<sequence length="174" mass="19362">MHILLAILGALGGLAYFIWRVRATTTAARDVIEAADDIRSAARRVGYSRKLKANPLDQVDDNRLAAAGIMAAFARMDGDYTRDQLDAIRAECERTFAANAKEAAEIAGHARWLMEQSSNRDEAIRRLSKNLRSSLTVTEKRDLLSMVERIARIEGNTLSDLQTEALARLKKSLF</sequence>
<dbReference type="RefSeq" id="WP_269425094.1">
    <property type="nucleotide sequence ID" value="NZ_JAPWGY010000013.1"/>
</dbReference>
<dbReference type="Pfam" id="PF05099">
    <property type="entry name" value="TerB"/>
    <property type="match status" value="1"/>
</dbReference>
<accession>A0ABT4LP87</accession>
<evidence type="ECO:0000313" key="2">
    <source>
        <dbReference type="EMBL" id="MCZ4282952.1"/>
    </source>
</evidence>
<dbReference type="InterPro" id="IPR007791">
    <property type="entry name" value="DjlA_N"/>
</dbReference>
<organism evidence="2 3">
    <name type="scientific">Kiloniella laminariae</name>
    <dbReference type="NCBI Taxonomy" id="454162"/>
    <lineage>
        <taxon>Bacteria</taxon>
        <taxon>Pseudomonadati</taxon>
        <taxon>Pseudomonadota</taxon>
        <taxon>Alphaproteobacteria</taxon>
        <taxon>Rhodospirillales</taxon>
        <taxon>Kiloniellaceae</taxon>
        <taxon>Kiloniella</taxon>
    </lineage>
</organism>
<dbReference type="SUPFAM" id="SSF158682">
    <property type="entry name" value="TerB-like"/>
    <property type="match status" value="1"/>
</dbReference>
<dbReference type="InterPro" id="IPR029024">
    <property type="entry name" value="TerB-like"/>
</dbReference>